<gene>
    <name evidence="3" type="ORF">MAE01_06030</name>
</gene>
<protein>
    <recommendedName>
        <fullName evidence="2">HTH merR-type domain-containing protein</fullName>
    </recommendedName>
</protein>
<proteinExistence type="predicted"/>
<dbReference type="InterPro" id="IPR009061">
    <property type="entry name" value="DNA-bd_dom_put_sf"/>
</dbReference>
<evidence type="ECO:0000259" key="2">
    <source>
        <dbReference type="PROSITE" id="PS50937"/>
    </source>
</evidence>
<dbReference type="GO" id="GO:0003677">
    <property type="term" value="F:DNA binding"/>
    <property type="evidence" value="ECO:0007669"/>
    <property type="project" value="UniProtKB-KW"/>
</dbReference>
<feature type="domain" description="HTH merR-type" evidence="2">
    <location>
        <begin position="14"/>
        <end position="82"/>
    </location>
</feature>
<dbReference type="EMBL" id="BJUW01000002">
    <property type="protein sequence ID" value="GEK85427.1"/>
    <property type="molecule type" value="Genomic_DNA"/>
</dbReference>
<dbReference type="PANTHER" id="PTHR30204:SF58">
    <property type="entry name" value="HTH-TYPE TRANSCRIPTIONAL REGULATOR YFMP"/>
    <property type="match status" value="1"/>
</dbReference>
<name>A0A511AHF9_9MICO</name>
<reference evidence="3 4" key="1">
    <citation type="submission" date="2019-07" db="EMBL/GenBank/DDBJ databases">
        <title>Whole genome shotgun sequence of Microbacterium aerolatum NBRC 103071.</title>
        <authorList>
            <person name="Hosoyama A."/>
            <person name="Uohara A."/>
            <person name="Ohji S."/>
            <person name="Ichikawa N."/>
        </authorList>
    </citation>
    <scope>NUCLEOTIDE SEQUENCE [LARGE SCALE GENOMIC DNA]</scope>
    <source>
        <strain evidence="3 4">NBRC 103071</strain>
    </source>
</reference>
<dbReference type="InterPro" id="IPR047057">
    <property type="entry name" value="MerR_fam"/>
</dbReference>
<organism evidence="3 4">
    <name type="scientific">Microbacterium aerolatum</name>
    <dbReference type="NCBI Taxonomy" id="153731"/>
    <lineage>
        <taxon>Bacteria</taxon>
        <taxon>Bacillati</taxon>
        <taxon>Actinomycetota</taxon>
        <taxon>Actinomycetes</taxon>
        <taxon>Micrococcales</taxon>
        <taxon>Microbacteriaceae</taxon>
        <taxon>Microbacterium</taxon>
    </lineage>
</organism>
<keyword evidence="1" id="KW-0238">DNA-binding</keyword>
<dbReference type="AlphaFoldDB" id="A0A511AHF9"/>
<accession>A0A511AHF9</accession>
<dbReference type="PROSITE" id="PS50937">
    <property type="entry name" value="HTH_MERR_2"/>
    <property type="match status" value="1"/>
</dbReference>
<evidence type="ECO:0000313" key="4">
    <source>
        <dbReference type="Proteomes" id="UP000321225"/>
    </source>
</evidence>
<dbReference type="GO" id="GO:0003700">
    <property type="term" value="F:DNA-binding transcription factor activity"/>
    <property type="evidence" value="ECO:0007669"/>
    <property type="project" value="InterPro"/>
</dbReference>
<evidence type="ECO:0000256" key="1">
    <source>
        <dbReference type="ARBA" id="ARBA00023125"/>
    </source>
</evidence>
<evidence type="ECO:0000313" key="3">
    <source>
        <dbReference type="EMBL" id="GEK85427.1"/>
    </source>
</evidence>
<dbReference type="SMART" id="SM00422">
    <property type="entry name" value="HTH_MERR"/>
    <property type="match status" value="1"/>
</dbReference>
<dbReference type="Proteomes" id="UP000321225">
    <property type="component" value="Unassembled WGS sequence"/>
</dbReference>
<dbReference type="Pfam" id="PF13411">
    <property type="entry name" value="MerR_1"/>
    <property type="match status" value="1"/>
</dbReference>
<keyword evidence="4" id="KW-1185">Reference proteome</keyword>
<dbReference type="InterPro" id="IPR000551">
    <property type="entry name" value="MerR-type_HTH_dom"/>
</dbReference>
<comment type="caution">
    <text evidence="3">The sequence shown here is derived from an EMBL/GenBank/DDBJ whole genome shotgun (WGS) entry which is preliminary data.</text>
</comment>
<sequence length="103" mass="11220">MEVLMKERKETTPVYGIAVAAQLSGAPEATLRLFEAKGLLTPSRSAGGTRRYSDADIERLRRATVLRAAGVNITGIRHVLELQDENAALRTGLDHGADPQHDR</sequence>
<dbReference type="PANTHER" id="PTHR30204">
    <property type="entry name" value="REDOX-CYCLING DRUG-SENSING TRANSCRIPTIONAL ACTIVATOR SOXR"/>
    <property type="match status" value="1"/>
</dbReference>
<dbReference type="SUPFAM" id="SSF46955">
    <property type="entry name" value="Putative DNA-binding domain"/>
    <property type="match status" value="1"/>
</dbReference>
<dbReference type="Gene3D" id="1.10.1660.10">
    <property type="match status" value="1"/>
</dbReference>